<organism evidence="2 3">
    <name type="scientific">Ancylobacter novellus (strain ATCC 8093 / DSM 506 / JCM 20403 / CCM 1077 / IAM 12100 / NBRC 12443 / NCIMB 10456)</name>
    <name type="common">Starkeya novella</name>
    <dbReference type="NCBI Taxonomy" id="639283"/>
    <lineage>
        <taxon>Bacteria</taxon>
        <taxon>Pseudomonadati</taxon>
        <taxon>Pseudomonadota</taxon>
        <taxon>Alphaproteobacteria</taxon>
        <taxon>Hyphomicrobiales</taxon>
        <taxon>Xanthobacteraceae</taxon>
        <taxon>Ancylobacter</taxon>
    </lineage>
</organism>
<name>D6ZZV8_ANCN5</name>
<dbReference type="AlphaFoldDB" id="D6ZZV8"/>
<evidence type="ECO:0000313" key="3">
    <source>
        <dbReference type="Proteomes" id="UP000006633"/>
    </source>
</evidence>
<evidence type="ECO:0000313" key="2">
    <source>
        <dbReference type="EMBL" id="ADH87372.1"/>
    </source>
</evidence>
<feature type="coiled-coil region" evidence="1">
    <location>
        <begin position="51"/>
        <end position="99"/>
    </location>
</feature>
<accession>D6ZZV8</accession>
<gene>
    <name evidence="2" type="ordered locus">Snov_0035</name>
</gene>
<evidence type="ECO:0000256" key="1">
    <source>
        <dbReference type="SAM" id="Coils"/>
    </source>
</evidence>
<dbReference type="EMBL" id="CP002026">
    <property type="protein sequence ID" value="ADH87372.1"/>
    <property type="molecule type" value="Genomic_DNA"/>
</dbReference>
<dbReference type="KEGG" id="sno:Snov_0035"/>
<keyword evidence="3" id="KW-1185">Reference proteome</keyword>
<dbReference type="OrthoDB" id="8370789at2"/>
<dbReference type="Proteomes" id="UP000006633">
    <property type="component" value="Chromosome"/>
</dbReference>
<dbReference type="RefSeq" id="WP_013164877.1">
    <property type="nucleotide sequence ID" value="NC_014217.1"/>
</dbReference>
<protein>
    <submittedName>
        <fullName evidence="2">Uncharacterized protein</fullName>
    </submittedName>
</protein>
<sequence length="119" mass="12616">MLGLLDTIKIGAGLIAGVSLTWAAQTAYDRLVDDPAVAAAAREGYVQIAEKTALQAQLAELSRQRAASDEALRAALARAENAKQEAARAQAQYDDLVVQDSGADGARVDGSDVQWLRDY</sequence>
<dbReference type="STRING" id="639283.Snov_0035"/>
<keyword evidence="1" id="KW-0175">Coiled coil</keyword>
<proteinExistence type="predicted"/>
<dbReference type="HOGENOM" id="CLU_2059986_0_0_5"/>
<reference evidence="2 3" key="1">
    <citation type="journal article" date="2012" name="Stand. Genomic Sci.">
        <title>Complete genome sequence of the facultatively chemolithoautotrophic and methylotrophic alpha Proteobacterium Starkeya novella type strain (ATCC 8093(T)).</title>
        <authorList>
            <person name="Kappler U."/>
            <person name="Davenport K."/>
            <person name="Beatson S."/>
            <person name="Lucas S."/>
            <person name="Lapidus A."/>
            <person name="Copeland A."/>
            <person name="Berry K.W."/>
            <person name="Glavina Del Rio T."/>
            <person name="Hammon N."/>
            <person name="Dalin E."/>
            <person name="Tice H."/>
            <person name="Pitluck S."/>
            <person name="Richardson P."/>
            <person name="Bruce D."/>
            <person name="Goodwin L.A."/>
            <person name="Han C."/>
            <person name="Tapia R."/>
            <person name="Detter J.C."/>
            <person name="Chang Y.J."/>
            <person name="Jeffries C.D."/>
            <person name="Land M."/>
            <person name="Hauser L."/>
            <person name="Kyrpides N.C."/>
            <person name="Goker M."/>
            <person name="Ivanova N."/>
            <person name="Klenk H.P."/>
            <person name="Woyke T."/>
        </authorList>
    </citation>
    <scope>NUCLEOTIDE SEQUENCE [LARGE SCALE GENOMIC DNA]</scope>
    <source>
        <strain evidence="3">ATCC 8093 / DSM 506 / JCM 20403 / CCM 1077 / IAM 12100 / NBRC 12443 / NCIMB 10456</strain>
    </source>
</reference>